<dbReference type="Proteomes" id="UP000254065">
    <property type="component" value="Unassembled WGS sequence"/>
</dbReference>
<evidence type="ECO:0000313" key="2">
    <source>
        <dbReference type="Proteomes" id="UP000254065"/>
    </source>
</evidence>
<proteinExistence type="predicted"/>
<keyword evidence="2" id="KW-1185">Reference proteome</keyword>
<reference evidence="1 2" key="1">
    <citation type="submission" date="2018-06" db="EMBL/GenBank/DDBJ databases">
        <authorList>
            <consortium name="Pathogen Informatics"/>
            <person name="Doyle S."/>
        </authorList>
    </citation>
    <scope>NUCLEOTIDE SEQUENCE [LARGE SCALE GENOMIC DNA]</scope>
    <source>
        <strain evidence="1 2">NCTC12877</strain>
    </source>
</reference>
<sequence>MKADQSLFSGVMMDTVNASVGRTMALEKTINYKGWKGSGYIIRHCQTTIHKLKYPHSLS</sequence>
<name>A0A378R2L1_9GAMM</name>
<dbReference type="AlphaFoldDB" id="A0A378R2L1"/>
<accession>A0A378R2L1</accession>
<protein>
    <submittedName>
        <fullName evidence="1">Uncharacterized protein</fullName>
    </submittedName>
</protein>
<evidence type="ECO:0000313" key="1">
    <source>
        <dbReference type="EMBL" id="STZ09556.1"/>
    </source>
</evidence>
<dbReference type="EMBL" id="UGQB01000004">
    <property type="protein sequence ID" value="STZ09556.1"/>
    <property type="molecule type" value="Genomic_DNA"/>
</dbReference>
<gene>
    <name evidence="1" type="ORF">NCTC12877_02577</name>
</gene>
<organism evidence="1 2">
    <name type="scientific">Moraxella caprae</name>
    <dbReference type="NCBI Taxonomy" id="90240"/>
    <lineage>
        <taxon>Bacteria</taxon>
        <taxon>Pseudomonadati</taxon>
        <taxon>Pseudomonadota</taxon>
        <taxon>Gammaproteobacteria</taxon>
        <taxon>Moraxellales</taxon>
        <taxon>Moraxellaceae</taxon>
        <taxon>Moraxella</taxon>
    </lineage>
</organism>